<protein>
    <submittedName>
        <fullName evidence="2">Mannose-1-phosphate guanylyltransferase</fullName>
    </submittedName>
</protein>
<dbReference type="CDD" id="cd04181">
    <property type="entry name" value="NTP_transferase"/>
    <property type="match status" value="1"/>
</dbReference>
<keyword evidence="2" id="KW-0548">Nucleotidyltransferase</keyword>
<dbReference type="PANTHER" id="PTHR22572">
    <property type="entry name" value="SUGAR-1-PHOSPHATE GUANYL TRANSFERASE"/>
    <property type="match status" value="1"/>
</dbReference>
<keyword evidence="2" id="KW-0808">Transferase</keyword>
<dbReference type="GO" id="GO:0016779">
    <property type="term" value="F:nucleotidyltransferase activity"/>
    <property type="evidence" value="ECO:0007669"/>
    <property type="project" value="UniProtKB-KW"/>
</dbReference>
<comment type="caution">
    <text evidence="2">The sequence shown here is derived from an EMBL/GenBank/DDBJ whole genome shotgun (WGS) entry which is preliminary data.</text>
</comment>
<sequence length="259" mass="29666">MIGALVLAAGLGTRLRPYTDEWPKCLMPISGKPLLEIWLDQIFALGIRDVLVNVHYLKEKVFEFLDRPKFQGRVQAVFEPVLLGTAGTLLQNYKFFKGKTTLLVHGDNLCACDFRDFIDYHLFKRPSGTLMTMMTFRTDTPRTCGIVELDELNIVRNFYEKIPDPPGNLANAAIYLISPELLEWLHARPEIHDFSNQVLPKFLGKIATWENKGIMRDIGNQESLMRAQGQIQFPNEDDPDEWLSSFRTSSIFKLINSRS</sequence>
<dbReference type="Pfam" id="PF00483">
    <property type="entry name" value="NTP_transferase"/>
    <property type="match status" value="1"/>
</dbReference>
<accession>A0ABX4YMK2</accession>
<dbReference type="EMBL" id="MCRM02000002">
    <property type="protein sequence ID" value="PNV76492.1"/>
    <property type="molecule type" value="Genomic_DNA"/>
</dbReference>
<proteinExistence type="predicted"/>
<evidence type="ECO:0000259" key="1">
    <source>
        <dbReference type="Pfam" id="PF00483"/>
    </source>
</evidence>
<keyword evidence="3" id="KW-1185">Reference proteome</keyword>
<gene>
    <name evidence="2" type="ORF">BES34_002565</name>
</gene>
<dbReference type="Proteomes" id="UP000094669">
    <property type="component" value="Unassembled WGS sequence"/>
</dbReference>
<feature type="domain" description="Nucleotidyl transferase" evidence="1">
    <location>
        <begin position="4"/>
        <end position="230"/>
    </location>
</feature>
<name>A0ABX4YMK2_9LEPT</name>
<evidence type="ECO:0000313" key="2">
    <source>
        <dbReference type="EMBL" id="PNV76492.1"/>
    </source>
</evidence>
<dbReference type="InterPro" id="IPR029044">
    <property type="entry name" value="Nucleotide-diphossugar_trans"/>
</dbReference>
<dbReference type="InterPro" id="IPR050486">
    <property type="entry name" value="Mannose-1P_guanyltransferase"/>
</dbReference>
<dbReference type="InterPro" id="IPR005835">
    <property type="entry name" value="NTP_transferase_dom"/>
</dbReference>
<evidence type="ECO:0000313" key="3">
    <source>
        <dbReference type="Proteomes" id="UP000094669"/>
    </source>
</evidence>
<dbReference type="Gene3D" id="3.90.550.10">
    <property type="entry name" value="Spore Coat Polysaccharide Biosynthesis Protein SpsA, Chain A"/>
    <property type="match status" value="1"/>
</dbReference>
<dbReference type="RefSeq" id="WP_020988679.1">
    <property type="nucleotide sequence ID" value="NZ_MCRM02000002.1"/>
</dbReference>
<reference evidence="2" key="1">
    <citation type="submission" date="2018-01" db="EMBL/GenBank/DDBJ databases">
        <title>Genomic characterization of Leptospira inadai serogroup Lyme isolated from captured rat in Brazil and comparative analysis with human reference strain.</title>
        <authorList>
            <person name="Moreno L.Z."/>
            <person name="Loureiro A.P."/>
            <person name="Miraglia F."/>
            <person name="Kremer F.S."/>
            <person name="Eslabao M.R."/>
            <person name="Dellagostin O.A."/>
            <person name="Lilenbaum W."/>
            <person name="Moreno A.M."/>
        </authorList>
    </citation>
    <scope>NUCLEOTIDE SEQUENCE [LARGE SCALE GENOMIC DNA]</scope>
    <source>
        <strain evidence="2">M34/99</strain>
    </source>
</reference>
<dbReference type="SUPFAM" id="SSF53448">
    <property type="entry name" value="Nucleotide-diphospho-sugar transferases"/>
    <property type="match status" value="1"/>
</dbReference>
<organism evidence="2 3">
    <name type="scientific">Leptospira inadai serovar Lyme</name>
    <dbReference type="NCBI Taxonomy" id="293084"/>
    <lineage>
        <taxon>Bacteria</taxon>
        <taxon>Pseudomonadati</taxon>
        <taxon>Spirochaetota</taxon>
        <taxon>Spirochaetia</taxon>
        <taxon>Leptospirales</taxon>
        <taxon>Leptospiraceae</taxon>
        <taxon>Leptospira</taxon>
    </lineage>
</organism>